<sequence>MAPPDDGSDLPDDPVIRAGEYALGVLEGEELAAAQREAIAGGDFAAAVAWWQQKFAALAEEAGSLVPSTGVWNAIALRLPSRATDEVPTPAHPAEPSGIGGWKLLAALATAAAIAAAVTLFVATPGGPPRPVEPVTREAGPQIIAQLQSEDGESRIASRIDPDTGRLNLSIAGLTPEDEARSAELWVIPEGGAPRSLGLIPGDGEVTRSLSAEEASLLIEGATLAVTHEDRAGAPHEAPTPPILLAGPLSRL</sequence>
<organism evidence="3 4">
    <name type="scientific">Novosphingobium marinum</name>
    <dbReference type="NCBI Taxonomy" id="1514948"/>
    <lineage>
        <taxon>Bacteria</taxon>
        <taxon>Pseudomonadati</taxon>
        <taxon>Pseudomonadota</taxon>
        <taxon>Alphaproteobacteria</taxon>
        <taxon>Sphingomonadales</taxon>
        <taxon>Sphingomonadaceae</taxon>
        <taxon>Novosphingobium</taxon>
    </lineage>
</organism>
<dbReference type="GO" id="GO:0005886">
    <property type="term" value="C:plasma membrane"/>
    <property type="evidence" value="ECO:0007669"/>
    <property type="project" value="InterPro"/>
</dbReference>
<dbReference type="InterPro" id="IPR051474">
    <property type="entry name" value="Anti-sigma-K/W_factor"/>
</dbReference>
<feature type="region of interest" description="Disordered" evidence="1">
    <location>
        <begin position="231"/>
        <end position="252"/>
    </location>
</feature>
<evidence type="ECO:0000313" key="3">
    <source>
        <dbReference type="EMBL" id="NYH96569.1"/>
    </source>
</evidence>
<dbReference type="GO" id="GO:0006417">
    <property type="term" value="P:regulation of translation"/>
    <property type="evidence" value="ECO:0007669"/>
    <property type="project" value="TreeGrafter"/>
</dbReference>
<comment type="caution">
    <text evidence="3">The sequence shown here is derived from an EMBL/GenBank/DDBJ whole genome shotgun (WGS) entry which is preliminary data.</text>
</comment>
<dbReference type="RefSeq" id="WP_179408396.1">
    <property type="nucleotide sequence ID" value="NZ_BMGF01000005.1"/>
</dbReference>
<dbReference type="Proteomes" id="UP000522081">
    <property type="component" value="Unassembled WGS sequence"/>
</dbReference>
<dbReference type="AlphaFoldDB" id="A0A7Y9XXS4"/>
<dbReference type="EMBL" id="JACBZF010000005">
    <property type="protein sequence ID" value="NYH96569.1"/>
    <property type="molecule type" value="Genomic_DNA"/>
</dbReference>
<dbReference type="Pfam" id="PF10099">
    <property type="entry name" value="RskA_C"/>
    <property type="match status" value="1"/>
</dbReference>
<evidence type="ECO:0000259" key="2">
    <source>
        <dbReference type="Pfam" id="PF10099"/>
    </source>
</evidence>
<evidence type="ECO:0000313" key="4">
    <source>
        <dbReference type="Proteomes" id="UP000522081"/>
    </source>
</evidence>
<keyword evidence="4" id="KW-1185">Reference proteome</keyword>
<dbReference type="PANTHER" id="PTHR37461:SF1">
    <property type="entry name" value="ANTI-SIGMA-K FACTOR RSKA"/>
    <property type="match status" value="1"/>
</dbReference>
<accession>A0A7Y9XXS4</accession>
<dbReference type="InterPro" id="IPR018764">
    <property type="entry name" value="RskA_C"/>
</dbReference>
<evidence type="ECO:0000256" key="1">
    <source>
        <dbReference type="SAM" id="MobiDB-lite"/>
    </source>
</evidence>
<name>A0A7Y9XXS4_9SPHN</name>
<gene>
    <name evidence="3" type="ORF">FHS75_002908</name>
</gene>
<protein>
    <submittedName>
        <fullName evidence="3">Anti-sigma-K factor RskA</fullName>
    </submittedName>
</protein>
<proteinExistence type="predicted"/>
<reference evidence="3 4" key="1">
    <citation type="submission" date="2020-07" db="EMBL/GenBank/DDBJ databases">
        <title>Genomic Encyclopedia of Type Strains, Phase IV (KMG-IV): sequencing the most valuable type-strain genomes for metagenomic binning, comparative biology and taxonomic classification.</title>
        <authorList>
            <person name="Goeker M."/>
        </authorList>
    </citation>
    <scope>NUCLEOTIDE SEQUENCE [LARGE SCALE GENOMIC DNA]</scope>
    <source>
        <strain evidence="3 4">DSM 29043</strain>
    </source>
</reference>
<dbReference type="PANTHER" id="PTHR37461">
    <property type="entry name" value="ANTI-SIGMA-K FACTOR RSKA"/>
    <property type="match status" value="1"/>
</dbReference>
<dbReference type="GO" id="GO:0016989">
    <property type="term" value="F:sigma factor antagonist activity"/>
    <property type="evidence" value="ECO:0007669"/>
    <property type="project" value="TreeGrafter"/>
</dbReference>
<feature type="domain" description="Anti-sigma K factor RskA C-terminal" evidence="2">
    <location>
        <begin position="111"/>
        <end position="243"/>
    </location>
</feature>